<organism evidence="1 2">
    <name type="scientific">Nostoc parmelioides FACHB-3921</name>
    <dbReference type="NCBI Taxonomy" id="2692909"/>
    <lineage>
        <taxon>Bacteria</taxon>
        <taxon>Bacillati</taxon>
        <taxon>Cyanobacteriota</taxon>
        <taxon>Cyanophyceae</taxon>
        <taxon>Nostocales</taxon>
        <taxon>Nostocaceae</taxon>
        <taxon>Nostoc</taxon>
    </lineage>
</organism>
<evidence type="ECO:0008006" key="3">
    <source>
        <dbReference type="Google" id="ProtNLM"/>
    </source>
</evidence>
<dbReference type="SUPFAM" id="SSF82171">
    <property type="entry name" value="DPP6 N-terminal domain-like"/>
    <property type="match status" value="1"/>
</dbReference>
<evidence type="ECO:0000313" key="1">
    <source>
        <dbReference type="EMBL" id="MBD2253746.1"/>
    </source>
</evidence>
<keyword evidence="2" id="KW-1185">Reference proteome</keyword>
<gene>
    <name evidence="1" type="ORF">H6G14_20960</name>
</gene>
<proteinExistence type="predicted"/>
<name>A0ABR8BIL0_9NOSO</name>
<evidence type="ECO:0000313" key="2">
    <source>
        <dbReference type="Proteomes" id="UP000621307"/>
    </source>
</evidence>
<comment type="caution">
    <text evidence="1">The sequence shown here is derived from an EMBL/GenBank/DDBJ whole genome shotgun (WGS) entry which is preliminary data.</text>
</comment>
<sequence length="345" mass="40317">MNCKTLIYDPNKQEAITLTVEKKRYKLVRWDVSDTPQMLLESYLERYTELSLLTKIPQANAMLKDQILWSIAIIKCNNIYQLPYKPVNAVLEILHWEDFSCIQQLELPEFTDIPGCVTITPCHQYIIVVESYASLYLVELASGIIKRFAFETEYNYNLVFDPKMQFFITSSIDQFSYFQLHWIDDLATGKFSLRGGFWGDMRCHNDTIIFSPNEDAFIHTWYNFERKLLVTYRRFNRSQLFSDRSHWGINNNPTPTSVLYKVWEVSLPYLKHQHNEENYWQSDIAFLNDQTLVLGAGKTLALLNIQDGVVKAEYQTDAIIQAIAIDTAHQRVIAATRNGMFCFHL</sequence>
<accession>A0ABR8BIL0</accession>
<dbReference type="RefSeq" id="WP_190569306.1">
    <property type="nucleotide sequence ID" value="NZ_JACJQL010000036.1"/>
</dbReference>
<dbReference type="Proteomes" id="UP000621307">
    <property type="component" value="Unassembled WGS sequence"/>
</dbReference>
<protein>
    <recommendedName>
        <fullName evidence="3">WD40 repeat domain-containing protein</fullName>
    </recommendedName>
</protein>
<reference evidence="1 2" key="1">
    <citation type="journal article" date="2020" name="ISME J.">
        <title>Comparative genomics reveals insights into cyanobacterial evolution and habitat adaptation.</title>
        <authorList>
            <person name="Chen M.Y."/>
            <person name="Teng W.K."/>
            <person name="Zhao L."/>
            <person name="Hu C.X."/>
            <person name="Zhou Y.K."/>
            <person name="Han B.P."/>
            <person name="Song L.R."/>
            <person name="Shu W.S."/>
        </authorList>
    </citation>
    <scope>NUCLEOTIDE SEQUENCE [LARGE SCALE GENOMIC DNA]</scope>
    <source>
        <strain evidence="1 2">FACHB-3921</strain>
    </source>
</reference>
<dbReference type="EMBL" id="JACJQL010000036">
    <property type="protein sequence ID" value="MBD2253746.1"/>
    <property type="molecule type" value="Genomic_DNA"/>
</dbReference>